<dbReference type="InterPro" id="IPR051673">
    <property type="entry name" value="SSDNA_exonuclease_RecJ"/>
</dbReference>
<dbReference type="Pfam" id="PF01368">
    <property type="entry name" value="DHH"/>
    <property type="match status" value="1"/>
</dbReference>
<dbReference type="AlphaFoldDB" id="D9SMV0"/>
<dbReference type="OrthoDB" id="1925987at2"/>
<dbReference type="KEGG" id="ccb:Clocel_2073"/>
<dbReference type="EMBL" id="CP002160">
    <property type="protein sequence ID" value="ADL51816.1"/>
    <property type="molecule type" value="Genomic_DNA"/>
</dbReference>
<dbReference type="InterPro" id="IPR001667">
    <property type="entry name" value="DDH_dom"/>
</dbReference>
<gene>
    <name evidence="2" type="ordered locus">Clocel_2073</name>
</gene>
<protein>
    <submittedName>
        <fullName evidence="2">Phosphoesterase RecJ domain protein</fullName>
    </submittedName>
</protein>
<dbReference type="STRING" id="573061.Clocel_2073"/>
<accession>D9SMV0</accession>
<dbReference type="RefSeq" id="WP_010076965.1">
    <property type="nucleotide sequence ID" value="NC_014393.1"/>
</dbReference>
<proteinExistence type="predicted"/>
<dbReference type="InterPro" id="IPR038763">
    <property type="entry name" value="DHH_sf"/>
</dbReference>
<dbReference type="SUPFAM" id="SSF64182">
    <property type="entry name" value="DHH phosphoesterases"/>
    <property type="match status" value="1"/>
</dbReference>
<reference evidence="2 3" key="1">
    <citation type="submission" date="2010-08" db="EMBL/GenBank/DDBJ databases">
        <title>Complete sequence of Clostridium cellulovorans 743B.</title>
        <authorList>
            <consortium name="US DOE Joint Genome Institute"/>
            <person name="Lucas S."/>
            <person name="Copeland A."/>
            <person name="Lapidus A."/>
            <person name="Cheng J.-F."/>
            <person name="Bruce D."/>
            <person name="Goodwin L."/>
            <person name="Pitluck S."/>
            <person name="Chertkov O."/>
            <person name="Detter J.C."/>
            <person name="Han C."/>
            <person name="Tapia R."/>
            <person name="Land M."/>
            <person name="Hauser L."/>
            <person name="Chang Y.-J."/>
            <person name="Jeffries C."/>
            <person name="Kyrpides N."/>
            <person name="Ivanova N."/>
            <person name="Mikhailova N."/>
            <person name="Hemme C.L."/>
            <person name="Woyke T."/>
        </authorList>
    </citation>
    <scope>NUCLEOTIDE SEQUENCE [LARGE SCALE GENOMIC DNA]</scope>
    <source>
        <strain evidence="3">ATCC 35296 / DSM 3052 / OCM 3 / 743B</strain>
    </source>
</reference>
<dbReference type="Gene3D" id="3.90.1640.30">
    <property type="match status" value="1"/>
</dbReference>
<sequence length="292" mass="33375">MEHLYKERQKEFIRNYNKYNPFLMKNVDKALERVVAAINNQEKIVIYGYYDVDGITSVSMLLLMLRYLKADVEYFIPETANANREIQYEVVKNHIKFLGADLILTIGCGINSYNQVELCKELGIDVVIIDNRSIENIVPKTITINTKQKDCSYPFKDLSGAGMAYKFIEAVGIFYQIKSITKYLDLCMLGTISSDVPLLDENKTLVELGISHLCDTKNHGINALIEENNVYSINEAAAYKLAFTVIPRINAIGRMDNARIVVELFTTDDKYRAKQIAKYLIKEVNLNKNIIK</sequence>
<dbReference type="PANTHER" id="PTHR30255:SF2">
    <property type="entry name" value="SINGLE-STRANDED-DNA-SPECIFIC EXONUCLEASE RECJ"/>
    <property type="match status" value="1"/>
</dbReference>
<organism evidence="2 3">
    <name type="scientific">Clostridium cellulovorans (strain ATCC 35296 / DSM 3052 / OCM 3 / 743B)</name>
    <dbReference type="NCBI Taxonomy" id="573061"/>
    <lineage>
        <taxon>Bacteria</taxon>
        <taxon>Bacillati</taxon>
        <taxon>Bacillota</taxon>
        <taxon>Clostridia</taxon>
        <taxon>Eubacteriales</taxon>
        <taxon>Clostridiaceae</taxon>
        <taxon>Clostridium</taxon>
    </lineage>
</organism>
<dbReference type="HOGENOM" id="CLU_009736_0_0_9"/>
<feature type="domain" description="DDH" evidence="1">
    <location>
        <begin position="43"/>
        <end position="191"/>
    </location>
</feature>
<evidence type="ECO:0000259" key="1">
    <source>
        <dbReference type="Pfam" id="PF01368"/>
    </source>
</evidence>
<evidence type="ECO:0000313" key="3">
    <source>
        <dbReference type="Proteomes" id="UP000002730"/>
    </source>
</evidence>
<keyword evidence="3" id="KW-1185">Reference proteome</keyword>
<dbReference type="Proteomes" id="UP000002730">
    <property type="component" value="Chromosome"/>
</dbReference>
<dbReference type="PANTHER" id="PTHR30255">
    <property type="entry name" value="SINGLE-STRANDED-DNA-SPECIFIC EXONUCLEASE RECJ"/>
    <property type="match status" value="1"/>
</dbReference>
<evidence type="ECO:0000313" key="2">
    <source>
        <dbReference type="EMBL" id="ADL51816.1"/>
    </source>
</evidence>
<name>D9SMV0_CLOC7</name>
<dbReference type="eggNOG" id="COG0608">
    <property type="taxonomic scope" value="Bacteria"/>
</dbReference>
<dbReference type="GO" id="GO:0004527">
    <property type="term" value="F:exonuclease activity"/>
    <property type="evidence" value="ECO:0007669"/>
    <property type="project" value="UniProtKB-KW"/>
</dbReference>